<protein>
    <recommendedName>
        <fullName evidence="3">SAV-6107-like HEPN domain-containing protein</fullName>
    </recommendedName>
</protein>
<accession>A0ABS1Q7F5</accession>
<reference evidence="1 2" key="1">
    <citation type="submission" date="2021-01" db="EMBL/GenBank/DDBJ databases">
        <title>WGS of actinomycetes isolated from Thailand.</title>
        <authorList>
            <person name="Thawai C."/>
        </authorList>
    </citation>
    <scope>NUCLEOTIDE SEQUENCE [LARGE SCALE GENOMIC DNA]</scope>
    <source>
        <strain evidence="1 2">CA3R110</strain>
    </source>
</reference>
<gene>
    <name evidence="1" type="ORF">JK364_51210</name>
</gene>
<keyword evidence="2" id="KW-1185">Reference proteome</keyword>
<evidence type="ECO:0000313" key="1">
    <source>
        <dbReference type="EMBL" id="MBL1120602.1"/>
    </source>
</evidence>
<comment type="caution">
    <text evidence="1">The sequence shown here is derived from an EMBL/GenBank/DDBJ whole genome shotgun (WGS) entry which is preliminary data.</text>
</comment>
<dbReference type="RefSeq" id="WP_201858360.1">
    <property type="nucleotide sequence ID" value="NZ_JAERRG010000055.1"/>
</dbReference>
<dbReference type="Proteomes" id="UP000621510">
    <property type="component" value="Unassembled WGS sequence"/>
</dbReference>
<sequence length="163" mass="17951">MVGGTVGAFLTGRAMIRQALTQAVAEGREQQRHWLRERREDAYAGFLSGCDDVLDALEGVLRVTYRPEDAESRSRSAEAWGTVNAALRSASRAARRIAVIGPPGEMPARALELYEALHTLADSQRMPGMPADQRMIAWAEQKGQADRMEERFVALANALMHGE</sequence>
<name>A0ABS1Q7F5_9ACTN</name>
<proteinExistence type="predicted"/>
<dbReference type="EMBL" id="JAERRG010000055">
    <property type="protein sequence ID" value="MBL1120602.1"/>
    <property type="molecule type" value="Genomic_DNA"/>
</dbReference>
<organism evidence="1 2">
    <name type="scientific">Streptomyces endocoffeicus</name>
    <dbReference type="NCBI Taxonomy" id="2898945"/>
    <lineage>
        <taxon>Bacteria</taxon>
        <taxon>Bacillati</taxon>
        <taxon>Actinomycetota</taxon>
        <taxon>Actinomycetes</taxon>
        <taxon>Kitasatosporales</taxon>
        <taxon>Streptomycetaceae</taxon>
        <taxon>Streptomyces</taxon>
    </lineage>
</organism>
<evidence type="ECO:0000313" key="2">
    <source>
        <dbReference type="Proteomes" id="UP000621510"/>
    </source>
</evidence>
<evidence type="ECO:0008006" key="3">
    <source>
        <dbReference type="Google" id="ProtNLM"/>
    </source>
</evidence>